<evidence type="ECO:0000259" key="9">
    <source>
        <dbReference type="PROSITE" id="PS50271"/>
    </source>
</evidence>
<dbReference type="InterPro" id="IPR028889">
    <property type="entry name" value="USP"/>
</dbReference>
<dbReference type="InterPro" id="IPR018200">
    <property type="entry name" value="USP_CS"/>
</dbReference>
<dbReference type="EMBL" id="UYJE01004043">
    <property type="protein sequence ID" value="VDI24469.1"/>
    <property type="molecule type" value="Genomic_DNA"/>
</dbReference>
<comment type="similarity">
    <text evidence="6">Belongs to the peptidase C19 family.</text>
</comment>
<comment type="catalytic activity">
    <reaction evidence="1 6">
        <text>Thiol-dependent hydrolysis of ester, thioester, amide, peptide and isopeptide bonds formed by the C-terminal Gly of ubiquitin (a 76-residue protein attached to proteins as an intracellular targeting signal).</text>
        <dbReference type="EC" id="3.4.19.12"/>
    </reaction>
</comment>
<dbReference type="PANTHER" id="PTHR21646">
    <property type="entry name" value="UBIQUITIN CARBOXYL-TERMINAL HYDROLASE"/>
    <property type="match status" value="1"/>
</dbReference>
<keyword evidence="3 5" id="KW-0863">Zinc-finger</keyword>
<keyword evidence="6" id="KW-0833">Ubl conjugation pathway</keyword>
<evidence type="ECO:0000259" key="8">
    <source>
        <dbReference type="PROSITE" id="PS50235"/>
    </source>
</evidence>
<evidence type="ECO:0000313" key="10">
    <source>
        <dbReference type="EMBL" id="VDI24469.1"/>
    </source>
</evidence>
<organism evidence="10 11">
    <name type="scientific">Mytilus galloprovincialis</name>
    <name type="common">Mediterranean mussel</name>
    <dbReference type="NCBI Taxonomy" id="29158"/>
    <lineage>
        <taxon>Eukaryota</taxon>
        <taxon>Metazoa</taxon>
        <taxon>Spiralia</taxon>
        <taxon>Lophotrochozoa</taxon>
        <taxon>Mollusca</taxon>
        <taxon>Bivalvia</taxon>
        <taxon>Autobranchia</taxon>
        <taxon>Pteriomorphia</taxon>
        <taxon>Mytilida</taxon>
        <taxon>Mytiloidea</taxon>
        <taxon>Mytilidae</taxon>
        <taxon>Mytilinae</taxon>
        <taxon>Mytilus</taxon>
    </lineage>
</organism>
<dbReference type="EC" id="3.4.19.12" evidence="6"/>
<accession>A0A8B6DVZ2</accession>
<dbReference type="InterPro" id="IPR001394">
    <property type="entry name" value="Peptidase_C19_UCH"/>
</dbReference>
<dbReference type="OrthoDB" id="21192at2759"/>
<evidence type="ECO:0000256" key="4">
    <source>
        <dbReference type="ARBA" id="ARBA00022833"/>
    </source>
</evidence>
<dbReference type="PROSITE" id="PS00973">
    <property type="entry name" value="USP_2"/>
    <property type="match status" value="1"/>
</dbReference>
<feature type="domain" description="USP" evidence="8">
    <location>
        <begin position="175"/>
        <end position="538"/>
    </location>
</feature>
<dbReference type="Proteomes" id="UP000596742">
    <property type="component" value="Unassembled WGS sequence"/>
</dbReference>
<dbReference type="Gene3D" id="3.90.70.10">
    <property type="entry name" value="Cysteine proteinases"/>
    <property type="match status" value="1"/>
</dbReference>
<evidence type="ECO:0000256" key="2">
    <source>
        <dbReference type="ARBA" id="ARBA00022723"/>
    </source>
</evidence>
<protein>
    <recommendedName>
        <fullName evidence="6">Ubiquitin carboxyl-terminal hydrolase</fullName>
        <ecNumber evidence="6">3.4.19.12</ecNumber>
    </recommendedName>
</protein>
<gene>
    <name evidence="10" type="ORF">MGAL_10B009862</name>
</gene>
<dbReference type="PROSITE" id="PS50271">
    <property type="entry name" value="ZF_UBP"/>
    <property type="match status" value="1"/>
</dbReference>
<dbReference type="PROSITE" id="PS50235">
    <property type="entry name" value="USP_3"/>
    <property type="match status" value="1"/>
</dbReference>
<proteinExistence type="inferred from homology"/>
<evidence type="ECO:0000256" key="6">
    <source>
        <dbReference type="RuleBase" id="RU366025"/>
    </source>
</evidence>
<evidence type="ECO:0000313" key="11">
    <source>
        <dbReference type="Proteomes" id="UP000596742"/>
    </source>
</evidence>
<feature type="domain" description="UBP-type" evidence="9">
    <location>
        <begin position="1"/>
        <end position="80"/>
    </location>
</feature>
<sequence>MIVLLGNSLSILSLYFQACLSCPNVACGRFNEEHALKHYQESKHPLSIEVNNKYVYCYECDDYVMNDNAAGDLKILRSALSAIATQTFTDVESRGRRLLRSYSVTAVASTTTAEDDDRLATSVWHYRHTLLTKTLRAWTRFVKENKDEKTPRKTPVKEEESPSFLRRRTLIPGMTGLRNLGNTCYMNSILQILSHIEVLRDFFRFSVKQLSSRVTTPENSPTGAAFSVSPRPSIRMLSRQTTTECFQYLNTKTPSTPPTPKLLKLGGLNGGSSGSGHSTPVNKQLILNVEDCSTEKISMCQELNGLFRVLWSGRWAQVSPHAFLHSVWHAIPAFKGHAQHDAQEFLCELLDKLEKELDDTEGQKHSNILTRTFQGKLVSQVKCLKCKNLSSREDPFLDLSLEFPQRYQITSKNSKLAEDPCHLTEMLAQFTDTEELDGEIYHCEKCNARRKKDILYTKAEKRLLIKKLPPVLRLHLKRFRLTGVVIHHGTGFKSGHYTANCWNSEAESWINFNDSRVRYIPIEEVLLSQAYILIYQRQEEELATPIEPDDEEVSTSIDSQGLSLTLKKEISQKIDEDITFNFKTPPLETSRRSKRKRKSTSDTPFRIIKRRRSTLW</sequence>
<dbReference type="InterPro" id="IPR050185">
    <property type="entry name" value="Ub_carboxyl-term_hydrolase"/>
</dbReference>
<evidence type="ECO:0000256" key="7">
    <source>
        <dbReference type="SAM" id="SignalP"/>
    </source>
</evidence>
<dbReference type="SUPFAM" id="SSF54001">
    <property type="entry name" value="Cysteine proteinases"/>
    <property type="match status" value="1"/>
</dbReference>
<dbReference type="Pfam" id="PF02148">
    <property type="entry name" value="zf-UBP"/>
    <property type="match status" value="1"/>
</dbReference>
<name>A0A8B6DVZ2_MYTGA</name>
<dbReference type="InterPro" id="IPR038765">
    <property type="entry name" value="Papain-like_cys_pep_sf"/>
</dbReference>
<keyword evidence="6" id="KW-0645">Protease</keyword>
<keyword evidence="2" id="KW-0479">Metal-binding</keyword>
<keyword evidence="4" id="KW-0862">Zinc</keyword>
<keyword evidence="6 10" id="KW-0378">Hydrolase</keyword>
<dbReference type="PROSITE" id="PS00972">
    <property type="entry name" value="USP_1"/>
    <property type="match status" value="1"/>
</dbReference>
<feature type="chain" id="PRO_5032949801" description="Ubiquitin carboxyl-terminal hydrolase" evidence="7">
    <location>
        <begin position="22"/>
        <end position="616"/>
    </location>
</feature>
<dbReference type="Pfam" id="PF00443">
    <property type="entry name" value="UCH"/>
    <property type="match status" value="1"/>
</dbReference>
<dbReference type="GO" id="GO:0008270">
    <property type="term" value="F:zinc ion binding"/>
    <property type="evidence" value="ECO:0007669"/>
    <property type="project" value="UniProtKB-KW"/>
</dbReference>
<keyword evidence="11" id="KW-1185">Reference proteome</keyword>
<dbReference type="SUPFAM" id="SSF57850">
    <property type="entry name" value="RING/U-box"/>
    <property type="match status" value="1"/>
</dbReference>
<dbReference type="PANTHER" id="PTHR21646:SF5">
    <property type="entry name" value="UBIQUITIN CARBOXYL-TERMINAL HYDROLASE-RELATED"/>
    <property type="match status" value="1"/>
</dbReference>
<dbReference type="InterPro" id="IPR013083">
    <property type="entry name" value="Znf_RING/FYVE/PHD"/>
</dbReference>
<keyword evidence="7" id="KW-0732">Signal</keyword>
<dbReference type="GO" id="GO:0006508">
    <property type="term" value="P:proteolysis"/>
    <property type="evidence" value="ECO:0007669"/>
    <property type="project" value="UniProtKB-KW"/>
</dbReference>
<reference evidence="10" key="1">
    <citation type="submission" date="2018-11" db="EMBL/GenBank/DDBJ databases">
        <authorList>
            <person name="Alioto T."/>
            <person name="Alioto T."/>
        </authorList>
    </citation>
    <scope>NUCLEOTIDE SEQUENCE</scope>
</reference>
<keyword evidence="6" id="KW-0788">Thiol protease</keyword>
<feature type="signal peptide" evidence="7">
    <location>
        <begin position="1"/>
        <end position="21"/>
    </location>
</feature>
<comment type="caution">
    <text evidence="10">The sequence shown here is derived from an EMBL/GenBank/DDBJ whole genome shotgun (WGS) entry which is preliminary data.</text>
</comment>
<evidence type="ECO:0000256" key="5">
    <source>
        <dbReference type="PROSITE-ProRule" id="PRU00502"/>
    </source>
</evidence>
<evidence type="ECO:0000256" key="1">
    <source>
        <dbReference type="ARBA" id="ARBA00000707"/>
    </source>
</evidence>
<dbReference type="GO" id="GO:0004843">
    <property type="term" value="F:cysteine-type deubiquitinase activity"/>
    <property type="evidence" value="ECO:0007669"/>
    <property type="project" value="UniProtKB-UniRule"/>
</dbReference>
<dbReference type="SMART" id="SM00290">
    <property type="entry name" value="ZnF_UBP"/>
    <property type="match status" value="1"/>
</dbReference>
<dbReference type="AlphaFoldDB" id="A0A8B6DVZ2"/>
<evidence type="ECO:0000256" key="3">
    <source>
        <dbReference type="ARBA" id="ARBA00022771"/>
    </source>
</evidence>
<dbReference type="GO" id="GO:0016579">
    <property type="term" value="P:protein deubiquitination"/>
    <property type="evidence" value="ECO:0007669"/>
    <property type="project" value="InterPro"/>
</dbReference>
<dbReference type="InterPro" id="IPR001607">
    <property type="entry name" value="Znf_UBP"/>
</dbReference>
<dbReference type="Gene3D" id="3.30.40.10">
    <property type="entry name" value="Zinc/RING finger domain, C3HC4 (zinc finger)"/>
    <property type="match status" value="1"/>
</dbReference>